<dbReference type="KEGG" id="sapo:SAPIO_CDS6954"/>
<name>A0A084G2S8_PSEDA</name>
<reference evidence="3 4" key="1">
    <citation type="journal article" date="2014" name="Genome Announc.">
        <title>Draft genome sequence of the pathogenic fungus Scedosporium apiospermum.</title>
        <authorList>
            <person name="Vandeputte P."/>
            <person name="Ghamrawi S."/>
            <person name="Rechenmann M."/>
            <person name="Iltis A."/>
            <person name="Giraud S."/>
            <person name="Fleury M."/>
            <person name="Thornton C."/>
            <person name="Delhaes L."/>
            <person name="Meyer W."/>
            <person name="Papon N."/>
            <person name="Bouchara J.P."/>
        </authorList>
    </citation>
    <scope>NUCLEOTIDE SEQUENCE [LARGE SCALE GENOMIC DNA]</scope>
    <source>
        <strain evidence="3 4">IHEM 14462</strain>
    </source>
</reference>
<evidence type="ECO:0000256" key="1">
    <source>
        <dbReference type="SAM" id="MobiDB-lite"/>
    </source>
</evidence>
<dbReference type="OrthoDB" id="3486565at2759"/>
<dbReference type="RefSeq" id="XP_016641439.1">
    <property type="nucleotide sequence ID" value="XM_016788915.1"/>
</dbReference>
<accession>A0A084G2S8</accession>
<protein>
    <recommendedName>
        <fullName evidence="2">Heterokaryon incompatibility domain-containing protein</fullName>
    </recommendedName>
</protein>
<dbReference type="AlphaFoldDB" id="A0A084G2S8"/>
<feature type="region of interest" description="Disordered" evidence="1">
    <location>
        <begin position="125"/>
        <end position="146"/>
    </location>
</feature>
<proteinExistence type="predicted"/>
<keyword evidence="4" id="KW-1185">Reference proteome</keyword>
<comment type="caution">
    <text evidence="3">The sequence shown here is derived from an EMBL/GenBank/DDBJ whole genome shotgun (WGS) entry which is preliminary data.</text>
</comment>
<dbReference type="PANTHER" id="PTHR33112:SF16">
    <property type="entry name" value="HETEROKARYON INCOMPATIBILITY DOMAIN-CONTAINING PROTEIN"/>
    <property type="match status" value="1"/>
</dbReference>
<evidence type="ECO:0000313" key="3">
    <source>
        <dbReference type="EMBL" id="KEZ41640.1"/>
    </source>
</evidence>
<organism evidence="3 4">
    <name type="scientific">Pseudallescheria apiosperma</name>
    <name type="common">Scedosporium apiospermum</name>
    <dbReference type="NCBI Taxonomy" id="563466"/>
    <lineage>
        <taxon>Eukaryota</taxon>
        <taxon>Fungi</taxon>
        <taxon>Dikarya</taxon>
        <taxon>Ascomycota</taxon>
        <taxon>Pezizomycotina</taxon>
        <taxon>Sordariomycetes</taxon>
        <taxon>Hypocreomycetidae</taxon>
        <taxon>Microascales</taxon>
        <taxon>Microascaceae</taxon>
        <taxon>Scedosporium</taxon>
    </lineage>
</organism>
<evidence type="ECO:0000259" key="2">
    <source>
        <dbReference type="Pfam" id="PF06985"/>
    </source>
</evidence>
<dbReference type="GeneID" id="27726026"/>
<dbReference type="PANTHER" id="PTHR33112">
    <property type="entry name" value="DOMAIN PROTEIN, PUTATIVE-RELATED"/>
    <property type="match status" value="1"/>
</dbReference>
<dbReference type="Pfam" id="PF06985">
    <property type="entry name" value="HET"/>
    <property type="match status" value="1"/>
</dbReference>
<dbReference type="Proteomes" id="UP000028545">
    <property type="component" value="Unassembled WGS sequence"/>
</dbReference>
<sequence>MSIQPPPRFSLGDRWIDFWASDEMWMRQLANVETMALHHADAHGLRVFVYAVLRGHTAVARWLIRNRTPYTSDMNFFAQHGITPEMLAPLPERQFLSSAYLPQQPCPACRRFDFPARLARRQTELAGGVGHSPASETAAGDPANNNNTLVIDEATWGTDLVAAFDNVGEVGSGDGSNDPTLVDTPVKLLVTAGRRSRYLALSHCWGAARDHQTLRNNLAARQEQGFELNGADRLPATIADAVHLTRLLGFRYLWVDSLCIVQDDHDDWQREAARMCDVYRLAYLTITASRAADDAEGFSGIRTGFAGVAVRVRAPSASVPVSTSASAYEAVIHLRPDHPKVESYRDYHSAPLDARGWTLQEACLSRAQLRFYSLETVWTCRTCEWNESDPSVANVYAIDRRTQWSPIKLPALTAPWVAKDLTYPGHWYDLVREYTGRQLTHESDRLPALAGIARIVAEAGGWGEGGGEERGALGTDRGKDPSSQLYLAGLWRSDLAYGLCWHCKTLETPPPANLPSWSWIAVSAGTAVTHPIAPDHQWPLGGLDTAADAVSITLQGPDPFGAICAGAHIRVTGVLLRPLRLCSSNPNMTYIVSFAFPRGRSAAGIRHDDNDVGLLRSSLVWDIPYKEANRGLEALCLWHDGDKATASSPVNIHGILVRRRRVDRPRTCVFSQLFQCHRRRELKGASVGSTGSGAVVSESVESAHVVYERVGAFECFDTLDSISSFGQSSVVLV</sequence>
<dbReference type="EMBL" id="JOWA01000109">
    <property type="protein sequence ID" value="KEZ41640.1"/>
    <property type="molecule type" value="Genomic_DNA"/>
</dbReference>
<feature type="domain" description="Heterokaryon incompatibility" evidence="2">
    <location>
        <begin position="198"/>
        <end position="361"/>
    </location>
</feature>
<dbReference type="VEuPathDB" id="FungiDB:SAPIO_CDS6954"/>
<gene>
    <name evidence="3" type="ORF">SAPIO_CDS6954</name>
</gene>
<dbReference type="InterPro" id="IPR010730">
    <property type="entry name" value="HET"/>
</dbReference>
<evidence type="ECO:0000313" key="4">
    <source>
        <dbReference type="Proteomes" id="UP000028545"/>
    </source>
</evidence>
<dbReference type="HOGENOM" id="CLU_378188_0_0_1"/>